<dbReference type="KEGG" id="pdv:FFU37_13670"/>
<evidence type="ECO:0000313" key="3">
    <source>
        <dbReference type="EMBL" id="QCU75442.1"/>
    </source>
</evidence>
<evidence type="ECO:0000313" key="5">
    <source>
        <dbReference type="Proteomes" id="UP001242314"/>
    </source>
</evidence>
<dbReference type="InterPro" id="IPR024425">
    <property type="entry name" value="LiaF-like_C"/>
</dbReference>
<dbReference type="PANTHER" id="PTHR40763:SF5">
    <property type="entry name" value="MEMBRANE PROTEIN"/>
    <property type="match status" value="1"/>
</dbReference>
<reference evidence="3 4" key="1">
    <citation type="submission" date="2019-05" db="EMBL/GenBank/DDBJ databases">
        <title>Complete genome sequence of Pseudoalteromonas sp. 16-SW-7(T) isolated from the Okhotsk Sea, Russia.</title>
        <authorList>
            <person name="Nguyen T.H."/>
            <person name="Nedashkovskaya O.I."/>
            <person name="Kim S.-G."/>
        </authorList>
    </citation>
    <scope>NUCLEOTIDE SEQUENCE [LARGE SCALE GENOMIC DNA]</scope>
    <source>
        <strain evidence="3 4">16-SW-7</strain>
    </source>
</reference>
<evidence type="ECO:0000313" key="2">
    <source>
        <dbReference type="EMBL" id="MDP4484838.1"/>
    </source>
</evidence>
<proteinExistence type="predicted"/>
<dbReference type="PANTHER" id="PTHR40763">
    <property type="entry name" value="MEMBRANE PROTEIN-RELATED"/>
    <property type="match status" value="1"/>
</dbReference>
<dbReference type="Proteomes" id="UP001242314">
    <property type="component" value="Unassembled WGS sequence"/>
</dbReference>
<name>A0A4P9J3C5_9GAMM</name>
<accession>A0A4P9J3C5</accession>
<dbReference type="EMBL" id="CP040558">
    <property type="protein sequence ID" value="QCU75442.1"/>
    <property type="molecule type" value="Genomic_DNA"/>
</dbReference>
<dbReference type="AlphaFoldDB" id="A0A4P9J3C5"/>
<evidence type="ECO:0000313" key="4">
    <source>
        <dbReference type="Proteomes" id="UP000310065"/>
    </source>
</evidence>
<sequence length="222" mass="25102">MSVKVEDRPIEQVREQVIDQLIYNYSHGVISVDAFERRLDNAMDAPNNEALLALVEDLTLNTDQQYKAEKQSQFTPHYSAQQNSDDDFTLRSILGSNERSGQWVVPKNIYLSNFMGSVVLDFTDAIFAHQNVTIHVNCIFGSDEIYVPEHVNVVSKMFCILSSLENKSVSLNKRQGPTIHIEGKAVMGSVEVKIKRTIKEKFISFANELKTQFGTGNNNRSL</sequence>
<dbReference type="Pfam" id="PF09922">
    <property type="entry name" value="LiaF-like_C"/>
    <property type="match status" value="1"/>
</dbReference>
<keyword evidence="5" id="KW-1185">Reference proteome</keyword>
<gene>
    <name evidence="3" type="ORF">FFU37_13670</name>
    <name evidence="2" type="ORF">QDH73_12525</name>
</gene>
<evidence type="ECO:0000259" key="1">
    <source>
        <dbReference type="Pfam" id="PF09922"/>
    </source>
</evidence>
<dbReference type="EMBL" id="JASGWX010000009">
    <property type="protein sequence ID" value="MDP4484838.1"/>
    <property type="molecule type" value="Genomic_DNA"/>
</dbReference>
<dbReference type="Proteomes" id="UP000310065">
    <property type="component" value="Chromosome L1"/>
</dbReference>
<dbReference type="GeneID" id="88776708"/>
<protein>
    <submittedName>
        <fullName evidence="3">DUF1707 and DUF2154 domain-containing protein</fullName>
    </submittedName>
    <submittedName>
        <fullName evidence="2">LiaF-related protein</fullName>
    </submittedName>
</protein>
<feature type="domain" description="Cell wall-active antibiotics response LiaF-like C-terminal" evidence="1">
    <location>
        <begin position="102"/>
        <end position="168"/>
    </location>
</feature>
<dbReference type="RefSeq" id="WP_039488234.1">
    <property type="nucleotide sequence ID" value="NZ_BAAFGY010000006.1"/>
</dbReference>
<organism evidence="3 4">
    <name type="scientific">Pseudoalteromonas distincta</name>
    <dbReference type="NCBI Taxonomy" id="77608"/>
    <lineage>
        <taxon>Bacteria</taxon>
        <taxon>Pseudomonadati</taxon>
        <taxon>Pseudomonadota</taxon>
        <taxon>Gammaproteobacteria</taxon>
        <taxon>Alteromonadales</taxon>
        <taxon>Pseudoalteromonadaceae</taxon>
        <taxon>Pseudoalteromonas</taxon>
    </lineage>
</organism>
<reference evidence="2 5" key="2">
    <citation type="submission" date="2023-04" db="EMBL/GenBank/DDBJ databases">
        <title>Novel Pseudoalteromonas species isolated from Pacific coral.</title>
        <authorList>
            <person name="Videau P."/>
            <person name="Shlafstein M.D."/>
            <person name="Oline D.K."/>
            <person name="Strangman W.K."/>
            <person name="Hahnke R.L."/>
            <person name="Saw J.H."/>
            <person name="Ushijima B."/>
        </authorList>
    </citation>
    <scope>NUCLEOTIDE SEQUENCE [LARGE SCALE GENOMIC DNA]</scope>
    <source>
        <strain evidence="2 5">LMG 14908</strain>
    </source>
</reference>